<dbReference type="SUPFAM" id="SSF111369">
    <property type="entry name" value="HlyD-like secretion proteins"/>
    <property type="match status" value="1"/>
</dbReference>
<dbReference type="STRING" id="63737.Npun_F1932"/>
<dbReference type="SUPFAM" id="SSF56954">
    <property type="entry name" value="Outer membrane efflux proteins (OEP)"/>
    <property type="match status" value="1"/>
</dbReference>
<dbReference type="Pfam" id="PF25876">
    <property type="entry name" value="HH_MFP_RND"/>
    <property type="match status" value="1"/>
</dbReference>
<evidence type="ECO:0000256" key="4">
    <source>
        <dbReference type="SAM" id="Phobius"/>
    </source>
</evidence>
<evidence type="ECO:0000259" key="5">
    <source>
        <dbReference type="Pfam" id="PF25876"/>
    </source>
</evidence>
<dbReference type="PANTHER" id="PTHR32347:SF23">
    <property type="entry name" value="BLL5650 PROTEIN"/>
    <property type="match status" value="1"/>
</dbReference>
<feature type="transmembrane region" description="Helical" evidence="4">
    <location>
        <begin position="27"/>
        <end position="46"/>
    </location>
</feature>
<keyword evidence="2 3" id="KW-0175">Coiled coil</keyword>
<sequence length="459" mass="49488">MSQTASTSPEGIINVPVPPSKQERKKLIFLFLGLLVIAGGISYLLWHSQQQGAANVLKVSGRIEGYETEIGVKRSGRIVAIAVREGAAVKKGQELIKLDDSNDQLLQEQLRGAEARVASAQSDEQQAISDATQVESGIEQIDSQISEAKLNYHQSQGDTQGRVQQALSNVATAKAQLLQAQAQTKQALAEVKLAKMNRDRYAKLVTEGAINQQQFDQAQTTFDTAVATLEARKAAVNAGQEQLRAVAGALTQAKTTSFNPGIRNAQIEALNRKKDQSFAQLKSAQAKVKSAHAKVKDALASKQQILTQIADSKKDLNVVSPLDGVVTARSAEIGTVVSSQTKILTVVDPNTVYLRGFIPEGDIGKVRLGQTTKIFLDSALEKPLMGKVIAVDPQASFTPENIYFQKDRVRQVVGVRIQLQNPPGCFNPENPYSGSDLPCAKIGMPADAEIALQDKEVSK</sequence>
<keyword evidence="4" id="KW-0472">Membrane</keyword>
<dbReference type="PRINTS" id="PR01490">
    <property type="entry name" value="RTXTOXIND"/>
</dbReference>
<feature type="domain" description="Multidrug resistance protein MdtA-like alpha-helical hairpin" evidence="5">
    <location>
        <begin position="176"/>
        <end position="244"/>
    </location>
</feature>
<feature type="coiled-coil region" evidence="3">
    <location>
        <begin position="163"/>
        <end position="190"/>
    </location>
</feature>
<keyword evidence="4" id="KW-0812">Transmembrane</keyword>
<dbReference type="RefSeq" id="WP_012408600.1">
    <property type="nucleotide sequence ID" value="NC_010628.1"/>
</dbReference>
<reference evidence="6 7" key="2">
    <citation type="journal article" date="2013" name="Plant Physiol.">
        <title>A Nostoc punctiforme Sugar Transporter Necessary to Establish a Cyanobacterium-Plant Symbiosis.</title>
        <authorList>
            <person name="Ekman M."/>
            <person name="Picossi S."/>
            <person name="Campbell E.L."/>
            <person name="Meeks J.C."/>
            <person name="Flores E."/>
        </authorList>
    </citation>
    <scope>NUCLEOTIDE SEQUENCE [LARGE SCALE GENOMIC DNA]</scope>
    <source>
        <strain evidence="7">ATCC 29133 / PCC 73102</strain>
    </source>
</reference>
<reference evidence="7" key="1">
    <citation type="submission" date="2008-04" db="EMBL/GenBank/DDBJ databases">
        <title>Complete sequence of chromosome of Nostoc punctiforme ATCC 29133.</title>
        <authorList>
            <consortium name="US DOE Joint Genome Institute"/>
            <person name="Copeland A."/>
            <person name="Lucas S."/>
            <person name="Lapidus A."/>
            <person name="Glavina del Rio T."/>
            <person name="Dalin E."/>
            <person name="Tice H."/>
            <person name="Pitluck S."/>
            <person name="Chain P."/>
            <person name="Malfatti S."/>
            <person name="Shin M."/>
            <person name="Vergez L."/>
            <person name="Schmutz J."/>
            <person name="Larimer F."/>
            <person name="Land M."/>
            <person name="Hauser L."/>
            <person name="Kyrpides N."/>
            <person name="Kim E."/>
            <person name="Meeks J.C."/>
            <person name="Elhai J."/>
            <person name="Campbell E.L."/>
            <person name="Thiel T."/>
            <person name="Longmire J."/>
            <person name="Potts M."/>
            <person name="Atlas R."/>
        </authorList>
    </citation>
    <scope>NUCLEOTIDE SEQUENCE [LARGE SCALE GENOMIC DNA]</scope>
    <source>
        <strain evidence="7">ATCC 29133 / PCC 73102</strain>
    </source>
</reference>
<evidence type="ECO:0000256" key="3">
    <source>
        <dbReference type="SAM" id="Coils"/>
    </source>
</evidence>
<proteinExistence type="predicted"/>
<dbReference type="PANTHER" id="PTHR32347">
    <property type="entry name" value="EFFLUX SYSTEM COMPONENT YKNX-RELATED"/>
    <property type="match status" value="1"/>
</dbReference>
<accession>B2J3W4</accession>
<dbReference type="OrthoDB" id="9778236at2"/>
<dbReference type="Proteomes" id="UP000001191">
    <property type="component" value="Chromosome"/>
</dbReference>
<dbReference type="KEGG" id="npu:Npun_F1932"/>
<keyword evidence="4" id="KW-1133">Transmembrane helix</keyword>
<keyword evidence="7" id="KW-1185">Reference proteome</keyword>
<dbReference type="GO" id="GO:0030313">
    <property type="term" value="C:cell envelope"/>
    <property type="evidence" value="ECO:0007669"/>
    <property type="project" value="UniProtKB-SubCell"/>
</dbReference>
<evidence type="ECO:0000313" key="6">
    <source>
        <dbReference type="EMBL" id="ACC80585.1"/>
    </source>
</evidence>
<dbReference type="HOGENOM" id="CLU_018816_6_3_3"/>
<dbReference type="EMBL" id="CP001037">
    <property type="protein sequence ID" value="ACC80585.1"/>
    <property type="molecule type" value="Genomic_DNA"/>
</dbReference>
<dbReference type="Gene3D" id="2.40.30.170">
    <property type="match status" value="1"/>
</dbReference>
<name>B2J3W4_NOSP7</name>
<protein>
    <submittedName>
        <fullName evidence="6">Secretion protein HlyD family protein</fullName>
    </submittedName>
</protein>
<dbReference type="Gene3D" id="2.40.50.100">
    <property type="match status" value="1"/>
</dbReference>
<evidence type="ECO:0000256" key="2">
    <source>
        <dbReference type="ARBA" id="ARBA00023054"/>
    </source>
</evidence>
<gene>
    <name evidence="6" type="ordered locus">Npun_F1932</name>
</gene>
<dbReference type="AlphaFoldDB" id="B2J3W4"/>
<dbReference type="InterPro" id="IPR058624">
    <property type="entry name" value="MdtA-like_HH"/>
</dbReference>
<dbReference type="GO" id="GO:0015562">
    <property type="term" value="F:efflux transmembrane transporter activity"/>
    <property type="evidence" value="ECO:0007669"/>
    <property type="project" value="InterPro"/>
</dbReference>
<evidence type="ECO:0000256" key="1">
    <source>
        <dbReference type="ARBA" id="ARBA00004196"/>
    </source>
</evidence>
<dbReference type="eggNOG" id="COG1566">
    <property type="taxonomic scope" value="Bacteria"/>
</dbReference>
<evidence type="ECO:0000313" key="7">
    <source>
        <dbReference type="Proteomes" id="UP000001191"/>
    </source>
</evidence>
<dbReference type="PhylomeDB" id="B2J3W4"/>
<dbReference type="InterPro" id="IPR050465">
    <property type="entry name" value="UPF0194_transport"/>
</dbReference>
<dbReference type="EnsemblBacteria" id="ACC80585">
    <property type="protein sequence ID" value="ACC80585"/>
    <property type="gene ID" value="Npun_F1932"/>
</dbReference>
<dbReference type="Gene3D" id="1.10.287.470">
    <property type="entry name" value="Helix hairpin bin"/>
    <property type="match status" value="2"/>
</dbReference>
<comment type="subcellular location">
    <subcellularLocation>
        <location evidence="1">Cell envelope</location>
    </subcellularLocation>
</comment>
<organism evidence="6 7">
    <name type="scientific">Nostoc punctiforme (strain ATCC 29133 / PCC 73102)</name>
    <dbReference type="NCBI Taxonomy" id="63737"/>
    <lineage>
        <taxon>Bacteria</taxon>
        <taxon>Bacillati</taxon>
        <taxon>Cyanobacteriota</taxon>
        <taxon>Cyanophyceae</taxon>
        <taxon>Nostocales</taxon>
        <taxon>Nostocaceae</taxon>
        <taxon>Nostoc</taxon>
    </lineage>
</organism>